<dbReference type="PROSITE" id="PS50181">
    <property type="entry name" value="FBOX"/>
    <property type="match status" value="1"/>
</dbReference>
<evidence type="ECO:0000256" key="1">
    <source>
        <dbReference type="ARBA" id="ARBA00022786"/>
    </source>
</evidence>
<dbReference type="GO" id="GO:0019005">
    <property type="term" value="C:SCF ubiquitin ligase complex"/>
    <property type="evidence" value="ECO:0007669"/>
    <property type="project" value="TreeGrafter"/>
</dbReference>
<organism evidence="3">
    <name type="scientific">Culicoides sonorensis</name>
    <name type="common">Biting midge</name>
    <dbReference type="NCBI Taxonomy" id="179676"/>
    <lineage>
        <taxon>Eukaryota</taxon>
        <taxon>Metazoa</taxon>
        <taxon>Ecdysozoa</taxon>
        <taxon>Arthropoda</taxon>
        <taxon>Hexapoda</taxon>
        <taxon>Insecta</taxon>
        <taxon>Pterygota</taxon>
        <taxon>Neoptera</taxon>
        <taxon>Endopterygota</taxon>
        <taxon>Diptera</taxon>
        <taxon>Nematocera</taxon>
        <taxon>Chironomoidea</taxon>
        <taxon>Ceratopogonidae</taxon>
        <taxon>Ceratopogoninae</taxon>
        <taxon>Culicoides</taxon>
        <taxon>Monoculicoides</taxon>
    </lineage>
</organism>
<feature type="domain" description="F-box" evidence="2">
    <location>
        <begin position="1"/>
        <end position="44"/>
    </location>
</feature>
<dbReference type="EMBL" id="UFQT01000439">
    <property type="protein sequence ID" value="SSX24316.1"/>
    <property type="molecule type" value="Genomic_DNA"/>
</dbReference>
<protein>
    <submittedName>
        <fullName evidence="3">CSON010656 protein</fullName>
    </submittedName>
</protein>
<accession>A0A336KHV9</accession>
<dbReference type="InterPro" id="IPR032675">
    <property type="entry name" value="LRR_dom_sf"/>
</dbReference>
<dbReference type="InterPro" id="IPR001810">
    <property type="entry name" value="F-box_dom"/>
</dbReference>
<dbReference type="EMBL" id="UFQS01000439">
    <property type="protein sequence ID" value="SSX03951.1"/>
    <property type="molecule type" value="Genomic_DNA"/>
</dbReference>
<proteinExistence type="predicted"/>
<evidence type="ECO:0000313" key="3">
    <source>
        <dbReference type="EMBL" id="SSX03951.1"/>
    </source>
</evidence>
<reference evidence="4" key="2">
    <citation type="submission" date="2018-07" db="EMBL/GenBank/DDBJ databases">
        <authorList>
            <person name="Quirk P.G."/>
            <person name="Krulwich T.A."/>
        </authorList>
    </citation>
    <scope>NUCLEOTIDE SEQUENCE</scope>
</reference>
<dbReference type="PANTHER" id="PTHR13318">
    <property type="entry name" value="PARTNER OF PAIRED, ISOFORM B-RELATED"/>
    <property type="match status" value="1"/>
</dbReference>
<gene>
    <name evidence="3" type="primary">CSON010656</name>
</gene>
<dbReference type="InterPro" id="IPR006553">
    <property type="entry name" value="Leu-rich_rpt_Cys-con_subtyp"/>
</dbReference>
<evidence type="ECO:0000313" key="4">
    <source>
        <dbReference type="EMBL" id="SSX24316.1"/>
    </source>
</evidence>
<dbReference type="Gene3D" id="3.80.10.10">
    <property type="entry name" value="Ribonuclease Inhibitor"/>
    <property type="match status" value="3"/>
</dbReference>
<keyword evidence="1" id="KW-0833">Ubl conjugation pathway</keyword>
<dbReference type="AlphaFoldDB" id="A0A336KHV9"/>
<name>A0A336KHV9_CULSO</name>
<dbReference type="VEuPathDB" id="VectorBase:CSON010656"/>
<dbReference type="Pfam" id="PF00646">
    <property type="entry name" value="F-box"/>
    <property type="match status" value="1"/>
</dbReference>
<dbReference type="SMART" id="SM00367">
    <property type="entry name" value="LRR_CC"/>
    <property type="match status" value="3"/>
</dbReference>
<evidence type="ECO:0000259" key="2">
    <source>
        <dbReference type="PROSITE" id="PS50181"/>
    </source>
</evidence>
<dbReference type="InterPro" id="IPR036047">
    <property type="entry name" value="F-box-like_dom_sf"/>
</dbReference>
<dbReference type="GO" id="GO:0031146">
    <property type="term" value="P:SCF-dependent proteasomal ubiquitin-dependent protein catabolic process"/>
    <property type="evidence" value="ECO:0007669"/>
    <property type="project" value="TreeGrafter"/>
</dbReference>
<dbReference type="OMA" id="ANCHQIT"/>
<reference evidence="3" key="1">
    <citation type="submission" date="2018-04" db="EMBL/GenBank/DDBJ databases">
        <authorList>
            <person name="Go L.Y."/>
            <person name="Mitchell J.A."/>
        </authorList>
    </citation>
    <scope>NUCLEOTIDE SEQUENCE</scope>
    <source>
        <tissue evidence="3">Whole organism</tissue>
    </source>
</reference>
<dbReference type="SUPFAM" id="SSF81383">
    <property type="entry name" value="F-box domain"/>
    <property type="match status" value="1"/>
</dbReference>
<dbReference type="SUPFAM" id="SSF52047">
    <property type="entry name" value="RNI-like"/>
    <property type="match status" value="1"/>
</dbReference>
<sequence length="610" mass="70492">MEFLPVEVITHILTFLNHGDQISLSLTAKHFYTAYHDPLILKNVIVKFDHCQLDVIHLPLSTFARSSINYQNLVLGSGIENVILTETTICQGFWNSFGKNIKELTIETPGNVGFKLLAAFMPNLRVLRILNRGTRPIVFTKQEISQLKLNLIKVHTLEICSNYEQFEELLELLPELRNLYLEGFSSKQQRTFARNNSISLNFLIHYITKVRTLEMKGLLLHSYCVEENSNEKFFYELASTTGLLLKNLACSIEGVPISLLHQLFNNMQSSLKSLDLTSWAGISSEIYQIIFTYLKNIEQLTFRGQLSLDGLHHISKLNHIKVLKFKDSFGKLESSKKFNHFLATLKSNTELKELQIDTACLNSQECSQCFLKFITDPNVAKNLEILNISKSNIDDANFSLLINHAKNLKELYMSDCKKIVKFERVTIPNKALHDTEMLKNLQVLDISHCIQLKSCGMIKMFHFNQLRHLYMNNLEAVTPLIIKIIVDHCPSLDKLALANCHQITDQCIEFISKLPRLQYLDVSGCKNLTKLTEYSLWKCLHLKYLHAVGLERLDMSIIMIFTKIQCLQLYRCDKKYTRADFEAKKYTTKQKMQNVRKYLVFTQFNQSLKH</sequence>